<protein>
    <recommendedName>
        <fullName evidence="6">Pentatricopeptide repeat-containing protein</fullName>
    </recommendedName>
</protein>
<dbReference type="FunFam" id="1.25.40.10:FF:000031">
    <property type="entry name" value="Pentatricopeptide repeat-containing protein mitochondrial"/>
    <property type="match status" value="3"/>
</dbReference>
<name>A0A8T2S130_CERRI</name>
<dbReference type="GO" id="GO:0009451">
    <property type="term" value="P:RNA modification"/>
    <property type="evidence" value="ECO:0007669"/>
    <property type="project" value="InterPro"/>
</dbReference>
<comment type="caution">
    <text evidence="4">The sequence shown here is derived from an EMBL/GenBank/DDBJ whole genome shotgun (WGS) entry which is preliminary data.</text>
</comment>
<dbReference type="InterPro" id="IPR046960">
    <property type="entry name" value="PPR_At4g14850-like_plant"/>
</dbReference>
<feature type="repeat" description="PPR" evidence="3">
    <location>
        <begin position="132"/>
        <end position="166"/>
    </location>
</feature>
<feature type="repeat" description="PPR" evidence="3">
    <location>
        <begin position="1052"/>
        <end position="1086"/>
    </location>
</feature>
<comment type="similarity">
    <text evidence="2">Belongs to the PPR family. PCMP-E subfamily.</text>
</comment>
<dbReference type="PANTHER" id="PTHR24015">
    <property type="entry name" value="OS07G0578800 PROTEIN-RELATED"/>
    <property type="match status" value="1"/>
</dbReference>
<dbReference type="SUPFAM" id="SSF48452">
    <property type="entry name" value="TPR-like"/>
    <property type="match status" value="1"/>
</dbReference>
<dbReference type="EMBL" id="CM035428">
    <property type="protein sequence ID" value="KAH7301555.1"/>
    <property type="molecule type" value="Genomic_DNA"/>
</dbReference>
<proteinExistence type="inferred from homology"/>
<dbReference type="OMA" id="NCHTICK"/>
<keyword evidence="1" id="KW-0677">Repeat</keyword>
<dbReference type="Proteomes" id="UP000825935">
    <property type="component" value="Chromosome 23"/>
</dbReference>
<evidence type="ECO:0000256" key="3">
    <source>
        <dbReference type="PROSITE-ProRule" id="PRU00708"/>
    </source>
</evidence>
<feature type="repeat" description="PPR" evidence="3">
    <location>
        <begin position="950"/>
        <end position="984"/>
    </location>
</feature>
<reference evidence="4 5" key="1">
    <citation type="submission" date="2021-08" db="EMBL/GenBank/DDBJ databases">
        <title>WGS assembly of Ceratopteris richardii.</title>
        <authorList>
            <person name="Marchant D.B."/>
            <person name="Chen G."/>
            <person name="Jenkins J."/>
            <person name="Shu S."/>
            <person name="Leebens-Mack J."/>
            <person name="Grimwood J."/>
            <person name="Schmutz J."/>
            <person name="Soltis P."/>
            <person name="Soltis D."/>
            <person name="Chen Z.-H."/>
        </authorList>
    </citation>
    <scope>NUCLEOTIDE SEQUENCE [LARGE SCALE GENOMIC DNA]</scope>
    <source>
        <strain evidence="4">Whitten #5841</strain>
        <tissue evidence="4">Leaf</tissue>
    </source>
</reference>
<feature type="repeat" description="PPR" evidence="3">
    <location>
        <begin position="234"/>
        <end position="268"/>
    </location>
</feature>
<evidence type="ECO:0008006" key="6">
    <source>
        <dbReference type="Google" id="ProtNLM"/>
    </source>
</evidence>
<feature type="repeat" description="PPR" evidence="3">
    <location>
        <begin position="438"/>
        <end position="472"/>
    </location>
</feature>
<dbReference type="NCBIfam" id="TIGR00756">
    <property type="entry name" value="PPR"/>
    <property type="match status" value="13"/>
</dbReference>
<dbReference type="PROSITE" id="PS51375">
    <property type="entry name" value="PPR"/>
    <property type="match status" value="14"/>
</dbReference>
<dbReference type="SUPFAM" id="SSF81901">
    <property type="entry name" value="HCP-like"/>
    <property type="match status" value="1"/>
</dbReference>
<dbReference type="OrthoDB" id="1916518at2759"/>
<feature type="repeat" description="PPR" evidence="3">
    <location>
        <begin position="642"/>
        <end position="676"/>
    </location>
</feature>
<dbReference type="FunFam" id="1.25.40.10:FF:000090">
    <property type="entry name" value="Pentatricopeptide repeat-containing protein, chloroplastic"/>
    <property type="match status" value="1"/>
</dbReference>
<keyword evidence="5" id="KW-1185">Reference proteome</keyword>
<dbReference type="FunFam" id="1.25.40.10:FF:000344">
    <property type="entry name" value="Pentatricopeptide repeat-containing protein"/>
    <property type="match status" value="2"/>
</dbReference>
<dbReference type="PANTHER" id="PTHR24015:SF548">
    <property type="entry name" value="OS08G0340900 PROTEIN"/>
    <property type="match status" value="1"/>
</dbReference>
<gene>
    <name evidence="4" type="ORF">KP509_23G032000</name>
</gene>
<evidence type="ECO:0000256" key="1">
    <source>
        <dbReference type="ARBA" id="ARBA00022737"/>
    </source>
</evidence>
<feature type="repeat" description="PPR" evidence="3">
    <location>
        <begin position="1256"/>
        <end position="1290"/>
    </location>
</feature>
<evidence type="ECO:0000313" key="5">
    <source>
        <dbReference type="Proteomes" id="UP000825935"/>
    </source>
</evidence>
<dbReference type="FunFam" id="1.25.40.10:FF:000144">
    <property type="entry name" value="Pentatricopeptide repeat-containing protein, mitochondrial"/>
    <property type="match status" value="1"/>
</dbReference>
<organism evidence="4 5">
    <name type="scientific">Ceratopteris richardii</name>
    <name type="common">Triangle waterfern</name>
    <dbReference type="NCBI Taxonomy" id="49495"/>
    <lineage>
        <taxon>Eukaryota</taxon>
        <taxon>Viridiplantae</taxon>
        <taxon>Streptophyta</taxon>
        <taxon>Embryophyta</taxon>
        <taxon>Tracheophyta</taxon>
        <taxon>Polypodiopsida</taxon>
        <taxon>Polypodiidae</taxon>
        <taxon>Polypodiales</taxon>
        <taxon>Pteridineae</taxon>
        <taxon>Pteridaceae</taxon>
        <taxon>Parkerioideae</taxon>
        <taxon>Ceratopteris</taxon>
    </lineage>
</organism>
<dbReference type="FunFam" id="1.25.40.10:FF:000205">
    <property type="entry name" value="Pentatricopeptide repeat-containing protein, mitochondrial"/>
    <property type="match status" value="1"/>
</dbReference>
<dbReference type="GO" id="GO:0003723">
    <property type="term" value="F:RNA binding"/>
    <property type="evidence" value="ECO:0007669"/>
    <property type="project" value="InterPro"/>
</dbReference>
<dbReference type="InterPro" id="IPR011990">
    <property type="entry name" value="TPR-like_helical_dom_sf"/>
</dbReference>
<dbReference type="Pfam" id="PF01535">
    <property type="entry name" value="PPR"/>
    <property type="match status" value="1"/>
</dbReference>
<accession>A0A8T2S130</accession>
<feature type="repeat" description="PPR" evidence="3">
    <location>
        <begin position="1087"/>
        <end position="1121"/>
    </location>
</feature>
<feature type="repeat" description="PPR" evidence="3">
    <location>
        <begin position="1327"/>
        <end position="1361"/>
    </location>
</feature>
<dbReference type="GO" id="GO:0005739">
    <property type="term" value="C:mitochondrion"/>
    <property type="evidence" value="ECO:0007669"/>
    <property type="project" value="UniProtKB-ARBA"/>
</dbReference>
<feature type="repeat" description="PPR" evidence="3">
    <location>
        <begin position="1154"/>
        <end position="1188"/>
    </location>
</feature>
<feature type="repeat" description="PPR" evidence="3">
    <location>
        <begin position="846"/>
        <end position="880"/>
    </location>
</feature>
<evidence type="ECO:0000256" key="2">
    <source>
        <dbReference type="ARBA" id="ARBA00061659"/>
    </source>
</evidence>
<feature type="repeat" description="PPR" evidence="3">
    <location>
        <begin position="540"/>
        <end position="574"/>
    </location>
</feature>
<dbReference type="Pfam" id="PF20431">
    <property type="entry name" value="E_motif"/>
    <property type="match status" value="1"/>
</dbReference>
<dbReference type="Gene3D" id="1.25.40.10">
    <property type="entry name" value="Tetratricopeptide repeat domain"/>
    <property type="match status" value="11"/>
</dbReference>
<evidence type="ECO:0000313" key="4">
    <source>
        <dbReference type="EMBL" id="KAH7301555.1"/>
    </source>
</evidence>
<dbReference type="InterPro" id="IPR002885">
    <property type="entry name" value="PPR_rpt"/>
</dbReference>
<dbReference type="InterPro" id="IPR046848">
    <property type="entry name" value="E_motif"/>
</dbReference>
<feature type="repeat" description="PPR" evidence="3">
    <location>
        <begin position="336"/>
        <end position="370"/>
    </location>
</feature>
<sequence>MASTLACKSFRNIGYREHFKVRYEHIDRGHMCTKDFLWVDGCYNPPWVGEELRRRGLFQSHDKIIHDEASPFISLLGECAKRKDLCSGLQIHNDVADRGLVAKCSEVLVTMYAKCGEVSKAKELLDLYKVKDIYSWTALISGYAHNGQNQNALDCFKQMQLEGLLPDAVTFVSVLKACGNMKTTVQGEQIHYEIARLGLLQKNIMLGNALVDMYAKCGALVKAQQVLEELPVRNVICWSSLISGYAQQGKTEEALMCFSGMQQDGFSPNAVTFLSLLKACANTGALNIGGLIHDLIDEKGLMKDNTALGNAVVNMYAKCGALVKAHEVVEEISLQTVVAWNAIITGYVVREQAQQALDCFEKMLNRGISPNAVTYICGLKACGSLRAIKKGEEFHDEISRKGLLGESILLGTALVDMYAKCGFLAKAEQVHAGLRSRDVVSWSALIGGYSQQGQGEQALKCYEQMQQERVSPNAVTMLSVLKACGSIGAADKGEQFHDEINRQGWLKTDPILGTAVVDMYVKCNALVKAQEVLQILPVQSSASWYALVAGYVEHGQAEQALNCYKSMKSNGIYPDSVTFLGLLKACGNAGAIDMGKQIHEEIDREEMFRKDIVLGNALVDMYAKCGAFGEALLVFDKLPARDVFSWSALISAYAQQDLGEQAWSCFECMQLEGISPNTVTFMSILKACGNIRDVSRGVLIHEQITTQGLLENDAALGTALVDMYVKCGDLLRAQEILEEQAVKNVASYNALIAGCIDQGNASEAMHHFEQMKYNGLSPDVITYCNILKACGSMQSAKKGEQVHHEISTHGLLETDAVLGSSLIKMYVNCGAFIKAKQVFDELPLQDVDSWNAVIMCYTQQDKAEDALSLFKKMKQKGISPDETTFVCALQACGYMGSAGLQSGEELFCEAARRGLLEGNTVLGATLIDMYVKCGVLRKAHEVLETLPTRDAVTWNALLVGYAQQGRGEQALLIFEKMQEEGYHPNAVTFSCILKACGSVRASNVGEKIHNEVAAQGLLENDVVLGTSLVDMYAKCSALCKAKKIFEGLSVQNVISWNALIAGYALQGHGDQALACFEKMQNEGISPDTVTFLCMLKSCGSIGAVDKGEQIHDEITRQGLLKNNIELGNALVDMYAKCGALTKAQQVFAQLPVRNVVSWNSLITGYAHEGQAEAALNCFEKMQQERFFPNVLTFLSILKACSTLGAADIAEDIHDEIARYQVMEYDIILGTALVDMYAKCGALLKAQNVLEGLPTKTVVPWNALIKGCAQHGQSKQAITLFKSLQSKNLSPDPVTFACILKACGSMGLVDDAYAHFTSMSAMYGIEPDLEHYNCMVDIFGRAGHLSKAVDLIQRMPSVFYSLALWSALLGACAKWGDVNVGKWAFEHAIELDKSDGAAYVLMTNIYADAGMQEDAKRIEAMRIERQKSKEYEIDGKNFHVHYRYVS</sequence>
<feature type="repeat" description="PPR" evidence="3">
    <location>
        <begin position="744"/>
        <end position="778"/>
    </location>
</feature>
<dbReference type="Pfam" id="PF13041">
    <property type="entry name" value="PPR_2"/>
    <property type="match status" value="12"/>
</dbReference>